<proteinExistence type="inferred from homology"/>
<dbReference type="EMBL" id="JBFCZG010000011">
    <property type="protein sequence ID" value="KAL3417367.1"/>
    <property type="molecule type" value="Genomic_DNA"/>
</dbReference>
<evidence type="ECO:0000256" key="1">
    <source>
        <dbReference type="ARBA" id="ARBA00004685"/>
    </source>
</evidence>
<evidence type="ECO:0000313" key="5">
    <source>
        <dbReference type="Proteomes" id="UP001629113"/>
    </source>
</evidence>
<reference evidence="4 5" key="1">
    <citation type="submission" date="2024-06" db="EMBL/GenBank/DDBJ databases">
        <title>Complete genome of Phlyctema vagabunda strain 19-DSS-EL-015.</title>
        <authorList>
            <person name="Fiorenzani C."/>
        </authorList>
    </citation>
    <scope>NUCLEOTIDE SEQUENCE [LARGE SCALE GENOMIC DNA]</scope>
    <source>
        <strain evidence="4 5">19-DSS-EL-015</strain>
    </source>
</reference>
<gene>
    <name evidence="4" type="ORF">PVAG01_11367</name>
</gene>
<dbReference type="InterPro" id="IPR021765">
    <property type="entry name" value="UstYa-like"/>
</dbReference>
<keyword evidence="3" id="KW-0812">Transmembrane</keyword>
<evidence type="ECO:0000256" key="3">
    <source>
        <dbReference type="SAM" id="Phobius"/>
    </source>
</evidence>
<comment type="pathway">
    <text evidence="1">Mycotoxin biosynthesis.</text>
</comment>
<evidence type="ECO:0000313" key="4">
    <source>
        <dbReference type="EMBL" id="KAL3417367.1"/>
    </source>
</evidence>
<comment type="similarity">
    <text evidence="2">Belongs to the ustYa family.</text>
</comment>
<keyword evidence="3" id="KW-0472">Membrane</keyword>
<dbReference type="PANTHER" id="PTHR33365:SF4">
    <property type="entry name" value="CYCLOCHLOROTINE BIOSYNTHESIS PROTEIN O"/>
    <property type="match status" value="1"/>
</dbReference>
<dbReference type="PANTHER" id="PTHR33365">
    <property type="entry name" value="YALI0B05434P"/>
    <property type="match status" value="1"/>
</dbReference>
<evidence type="ECO:0000256" key="2">
    <source>
        <dbReference type="ARBA" id="ARBA00035112"/>
    </source>
</evidence>
<feature type="transmembrane region" description="Helical" evidence="3">
    <location>
        <begin position="41"/>
        <end position="61"/>
    </location>
</feature>
<name>A0ABR4P2F8_9HELO</name>
<organism evidence="4 5">
    <name type="scientific">Phlyctema vagabunda</name>
    <dbReference type="NCBI Taxonomy" id="108571"/>
    <lineage>
        <taxon>Eukaryota</taxon>
        <taxon>Fungi</taxon>
        <taxon>Dikarya</taxon>
        <taxon>Ascomycota</taxon>
        <taxon>Pezizomycotina</taxon>
        <taxon>Leotiomycetes</taxon>
        <taxon>Helotiales</taxon>
        <taxon>Dermateaceae</taxon>
        <taxon>Phlyctema</taxon>
    </lineage>
</organism>
<dbReference type="Pfam" id="PF11807">
    <property type="entry name" value="UstYa"/>
    <property type="match status" value="1"/>
</dbReference>
<accession>A0ABR4P2F8</accession>
<sequence>MASYLVQDDTSSKEGLLREYASEEESREIELARRPVSKNSLLLMHGLILSAYTAFYLVLFFRARPTYTKSFPTELPSVEPWLQLDDVVFSPSAFHSASMPNNGYEGAPTAEIDAAWEKLFDVGTYVLTEAENSQLPDPTIPYHKDPTKYPVVIAMYHQIHCLDRIRRVAWGNNNPMNETAITARKHTDHCIDYLRQVLICYGDTTPIPLYIREYIDGEPQYDSNWMVHHTCRNYDKIREWQQLRDMDI</sequence>
<keyword evidence="5" id="KW-1185">Reference proteome</keyword>
<comment type="caution">
    <text evidence="4">The sequence shown here is derived from an EMBL/GenBank/DDBJ whole genome shotgun (WGS) entry which is preliminary data.</text>
</comment>
<keyword evidence="3" id="KW-1133">Transmembrane helix</keyword>
<protein>
    <submittedName>
        <fullName evidence="4">Uncharacterized protein</fullName>
    </submittedName>
</protein>
<dbReference type="Proteomes" id="UP001629113">
    <property type="component" value="Unassembled WGS sequence"/>
</dbReference>